<dbReference type="Proteomes" id="UP000023152">
    <property type="component" value="Unassembled WGS sequence"/>
</dbReference>
<dbReference type="GO" id="GO:0030154">
    <property type="term" value="P:cell differentiation"/>
    <property type="evidence" value="ECO:0007669"/>
    <property type="project" value="TreeGrafter"/>
</dbReference>
<proteinExistence type="predicted"/>
<dbReference type="AlphaFoldDB" id="X6P4S1"/>
<dbReference type="GO" id="GO:0007165">
    <property type="term" value="P:signal transduction"/>
    <property type="evidence" value="ECO:0007669"/>
    <property type="project" value="TreeGrafter"/>
</dbReference>
<dbReference type="InterPro" id="IPR050591">
    <property type="entry name" value="GSK-3"/>
</dbReference>
<name>X6P4S1_RETFI</name>
<keyword evidence="4" id="KW-0418">Kinase</keyword>
<keyword evidence="2" id="KW-0808">Transferase</keyword>
<dbReference type="GO" id="GO:0005634">
    <property type="term" value="C:nucleus"/>
    <property type="evidence" value="ECO:0007669"/>
    <property type="project" value="TreeGrafter"/>
</dbReference>
<dbReference type="PANTHER" id="PTHR24057">
    <property type="entry name" value="GLYCOGEN SYNTHASE KINASE-3 ALPHA"/>
    <property type="match status" value="1"/>
</dbReference>
<feature type="compositionally biased region" description="Basic and acidic residues" evidence="6">
    <location>
        <begin position="99"/>
        <end position="114"/>
    </location>
</feature>
<evidence type="ECO:0000256" key="5">
    <source>
        <dbReference type="ARBA" id="ARBA00022840"/>
    </source>
</evidence>
<dbReference type="GO" id="GO:0005524">
    <property type="term" value="F:ATP binding"/>
    <property type="evidence" value="ECO:0007669"/>
    <property type="project" value="UniProtKB-KW"/>
</dbReference>
<gene>
    <name evidence="7" type="ORF">RFI_04535</name>
</gene>
<evidence type="ECO:0000313" key="7">
    <source>
        <dbReference type="EMBL" id="ETO32582.1"/>
    </source>
</evidence>
<evidence type="ECO:0000256" key="1">
    <source>
        <dbReference type="ARBA" id="ARBA00022527"/>
    </source>
</evidence>
<keyword evidence="3" id="KW-0547">Nucleotide-binding</keyword>
<organism evidence="7 8">
    <name type="scientific">Reticulomyxa filosa</name>
    <dbReference type="NCBI Taxonomy" id="46433"/>
    <lineage>
        <taxon>Eukaryota</taxon>
        <taxon>Sar</taxon>
        <taxon>Rhizaria</taxon>
        <taxon>Retaria</taxon>
        <taxon>Foraminifera</taxon>
        <taxon>Monothalamids</taxon>
        <taxon>Reticulomyxidae</taxon>
        <taxon>Reticulomyxa</taxon>
    </lineage>
</organism>
<protein>
    <recommendedName>
        <fullName evidence="9">Protein kinase domain-containing protein</fullName>
    </recommendedName>
</protein>
<keyword evidence="8" id="KW-1185">Reference proteome</keyword>
<dbReference type="InterPro" id="IPR011009">
    <property type="entry name" value="Kinase-like_dom_sf"/>
</dbReference>
<evidence type="ECO:0008006" key="9">
    <source>
        <dbReference type="Google" id="ProtNLM"/>
    </source>
</evidence>
<dbReference type="PANTHER" id="PTHR24057:SF0">
    <property type="entry name" value="PROTEIN KINASE SHAGGY-RELATED"/>
    <property type="match status" value="1"/>
</dbReference>
<keyword evidence="1" id="KW-0723">Serine/threonine-protein kinase</keyword>
<evidence type="ECO:0000313" key="8">
    <source>
        <dbReference type="Proteomes" id="UP000023152"/>
    </source>
</evidence>
<dbReference type="SUPFAM" id="SSF56112">
    <property type="entry name" value="Protein kinase-like (PK-like)"/>
    <property type="match status" value="1"/>
</dbReference>
<keyword evidence="5" id="KW-0067">ATP-binding</keyword>
<accession>X6P4S1</accession>
<reference evidence="7 8" key="1">
    <citation type="journal article" date="2013" name="Curr. Biol.">
        <title>The Genome of the Foraminiferan Reticulomyxa filosa.</title>
        <authorList>
            <person name="Glockner G."/>
            <person name="Hulsmann N."/>
            <person name="Schleicher M."/>
            <person name="Noegel A.A."/>
            <person name="Eichinger L."/>
            <person name="Gallinger C."/>
            <person name="Pawlowski J."/>
            <person name="Sierra R."/>
            <person name="Euteneuer U."/>
            <person name="Pillet L."/>
            <person name="Moustafa A."/>
            <person name="Platzer M."/>
            <person name="Groth M."/>
            <person name="Szafranski K."/>
            <person name="Schliwa M."/>
        </authorList>
    </citation>
    <scope>NUCLEOTIDE SEQUENCE [LARGE SCALE GENOMIC DNA]</scope>
</reference>
<evidence type="ECO:0000256" key="2">
    <source>
        <dbReference type="ARBA" id="ARBA00022679"/>
    </source>
</evidence>
<sequence length="134" mass="15640">MLYNVVIENIETQFLQKGTGTPNESIWPGVSKLRDFKPNFPNWKAQSWTDVFRGSNLDSGGINLIERMLMYSPNKRITAKEALLHPWFDDIRESMLRKLEKSKSMRVNDNKENDTVMSNSNKKRESHHSPMQIK</sequence>
<dbReference type="GO" id="GO:0004674">
    <property type="term" value="F:protein serine/threonine kinase activity"/>
    <property type="evidence" value="ECO:0007669"/>
    <property type="project" value="UniProtKB-KW"/>
</dbReference>
<evidence type="ECO:0000256" key="3">
    <source>
        <dbReference type="ARBA" id="ARBA00022741"/>
    </source>
</evidence>
<evidence type="ECO:0000256" key="6">
    <source>
        <dbReference type="SAM" id="MobiDB-lite"/>
    </source>
</evidence>
<evidence type="ECO:0000256" key="4">
    <source>
        <dbReference type="ARBA" id="ARBA00022777"/>
    </source>
</evidence>
<dbReference type="OrthoDB" id="1576271at2759"/>
<feature type="region of interest" description="Disordered" evidence="6">
    <location>
        <begin position="99"/>
        <end position="134"/>
    </location>
</feature>
<dbReference type="GO" id="GO:0005737">
    <property type="term" value="C:cytoplasm"/>
    <property type="evidence" value="ECO:0007669"/>
    <property type="project" value="TreeGrafter"/>
</dbReference>
<comment type="caution">
    <text evidence="7">The sequence shown here is derived from an EMBL/GenBank/DDBJ whole genome shotgun (WGS) entry which is preliminary data.</text>
</comment>
<dbReference type="EMBL" id="ASPP01004079">
    <property type="protein sequence ID" value="ETO32582.1"/>
    <property type="molecule type" value="Genomic_DNA"/>
</dbReference>
<dbReference type="Gene3D" id="1.10.510.10">
    <property type="entry name" value="Transferase(Phosphotransferase) domain 1"/>
    <property type="match status" value="1"/>
</dbReference>